<dbReference type="NCBIfam" id="TIGR01444">
    <property type="entry name" value="fkbM_fam"/>
    <property type="match status" value="1"/>
</dbReference>
<evidence type="ECO:0000256" key="1">
    <source>
        <dbReference type="SAM" id="Phobius"/>
    </source>
</evidence>
<keyword evidence="1" id="KW-0812">Transmembrane</keyword>
<protein>
    <recommendedName>
        <fullName evidence="6">Methyltransferase FkbM domain-containing protein</fullName>
    </recommendedName>
</protein>
<dbReference type="InterPro" id="IPR029063">
    <property type="entry name" value="SAM-dependent_MTases_sf"/>
</dbReference>
<dbReference type="EMBL" id="CAJNOH010000813">
    <property type="protein sequence ID" value="CAF1129214.1"/>
    <property type="molecule type" value="Genomic_DNA"/>
</dbReference>
<evidence type="ECO:0000313" key="4">
    <source>
        <dbReference type="Proteomes" id="UP000663854"/>
    </source>
</evidence>
<evidence type="ECO:0008006" key="6">
    <source>
        <dbReference type="Google" id="ProtNLM"/>
    </source>
</evidence>
<gene>
    <name evidence="3" type="ORF">JXQ802_LOCUS32172</name>
    <name evidence="2" type="ORF">PYM288_LOCUS21118</name>
</gene>
<name>A0A814R9U5_9BILA</name>
<dbReference type="SUPFAM" id="SSF53335">
    <property type="entry name" value="S-adenosyl-L-methionine-dependent methyltransferases"/>
    <property type="match status" value="1"/>
</dbReference>
<accession>A0A814R9U5</accession>
<dbReference type="Proteomes" id="UP000663854">
    <property type="component" value="Unassembled WGS sequence"/>
</dbReference>
<dbReference type="Gene3D" id="3.40.50.150">
    <property type="entry name" value="Vaccinia Virus protein VP39"/>
    <property type="match status" value="1"/>
</dbReference>
<dbReference type="Proteomes" id="UP000663870">
    <property type="component" value="Unassembled WGS sequence"/>
</dbReference>
<dbReference type="EMBL" id="CAJNOL010001402">
    <property type="protein sequence ID" value="CAF1352515.1"/>
    <property type="molecule type" value="Genomic_DNA"/>
</dbReference>
<evidence type="ECO:0000313" key="2">
    <source>
        <dbReference type="EMBL" id="CAF1129214.1"/>
    </source>
</evidence>
<keyword evidence="1" id="KW-1133">Transmembrane helix</keyword>
<evidence type="ECO:0000313" key="5">
    <source>
        <dbReference type="Proteomes" id="UP000663870"/>
    </source>
</evidence>
<evidence type="ECO:0000313" key="3">
    <source>
        <dbReference type="EMBL" id="CAF1352515.1"/>
    </source>
</evidence>
<organism evidence="2 4">
    <name type="scientific">Rotaria sordida</name>
    <dbReference type="NCBI Taxonomy" id="392033"/>
    <lineage>
        <taxon>Eukaryota</taxon>
        <taxon>Metazoa</taxon>
        <taxon>Spiralia</taxon>
        <taxon>Gnathifera</taxon>
        <taxon>Rotifera</taxon>
        <taxon>Eurotatoria</taxon>
        <taxon>Bdelloidea</taxon>
        <taxon>Philodinida</taxon>
        <taxon>Philodinidae</taxon>
        <taxon>Rotaria</taxon>
    </lineage>
</organism>
<feature type="transmembrane region" description="Helical" evidence="1">
    <location>
        <begin position="7"/>
        <end position="26"/>
    </location>
</feature>
<dbReference type="InterPro" id="IPR006342">
    <property type="entry name" value="FkbM_mtfrase"/>
</dbReference>
<keyword evidence="5" id="KW-1185">Reference proteome</keyword>
<dbReference type="AlphaFoldDB" id="A0A814R9U5"/>
<keyword evidence="1" id="KW-0472">Membrane</keyword>
<comment type="caution">
    <text evidence="2">The sequence shown here is derived from an EMBL/GenBank/DDBJ whole genome shotgun (WGS) entry which is preliminary data.</text>
</comment>
<reference evidence="2" key="1">
    <citation type="submission" date="2021-02" db="EMBL/GenBank/DDBJ databases">
        <authorList>
            <person name="Nowell W R."/>
        </authorList>
    </citation>
    <scope>NUCLEOTIDE SEQUENCE</scope>
</reference>
<sequence>MGRRFKFIIPITIVTICISMLYFTTLNTDYSTLTTSTLPSIDGTFSCNTWKNFSYINISKYEKCLKQKRDDSFWSVDKIRHTAFKNLLNSSSLIIEIGGNTGLDTSQFITLYNSSIISFEPLVTMSEALKEKFKTNPKIEIQPYGLGNRARNLSIELFDSNNMGTSIFRKLSSKNSSKIQQIQLLDIVQVIENIRKTKTKYGIIDMISINCEGCEFEILPALILNNLTQYFRIIQFASHMGFLAESPCIYCQIEQALERTHQIIYHYTMLWEAWVLKSKMENNILS</sequence>
<proteinExistence type="predicted"/>